<dbReference type="OrthoDB" id="2472181at2"/>
<dbReference type="GO" id="GO:0031177">
    <property type="term" value="F:phosphopantetheine binding"/>
    <property type="evidence" value="ECO:0007669"/>
    <property type="project" value="InterPro"/>
</dbReference>
<dbReference type="InterPro" id="IPR025110">
    <property type="entry name" value="AMP-bd_C"/>
</dbReference>
<evidence type="ECO:0000313" key="5">
    <source>
        <dbReference type="EMBL" id="SDS87984.1"/>
    </source>
</evidence>
<dbReference type="PROSITE" id="PS00455">
    <property type="entry name" value="AMP_BINDING"/>
    <property type="match status" value="1"/>
</dbReference>
<feature type="domain" description="Carrier" evidence="4">
    <location>
        <begin position="543"/>
        <end position="618"/>
    </location>
</feature>
<dbReference type="GO" id="GO:0043041">
    <property type="term" value="P:amino acid activation for nonribosomal peptide biosynthetic process"/>
    <property type="evidence" value="ECO:0007669"/>
    <property type="project" value="TreeGrafter"/>
</dbReference>
<protein>
    <submittedName>
        <fullName evidence="5">Amino acid adenylation domain-containing protein</fullName>
    </submittedName>
</protein>
<dbReference type="EMBL" id="LT629772">
    <property type="protein sequence ID" value="SDS87984.1"/>
    <property type="molecule type" value="Genomic_DNA"/>
</dbReference>
<dbReference type="InterPro" id="IPR020845">
    <property type="entry name" value="AMP-binding_CS"/>
</dbReference>
<evidence type="ECO:0000313" key="6">
    <source>
        <dbReference type="Proteomes" id="UP000199103"/>
    </source>
</evidence>
<gene>
    <name evidence="5" type="ORF">SAMN04489812_3342</name>
</gene>
<dbReference type="GO" id="GO:0005737">
    <property type="term" value="C:cytoplasm"/>
    <property type="evidence" value="ECO:0007669"/>
    <property type="project" value="TreeGrafter"/>
</dbReference>
<dbReference type="Pfam" id="PF13193">
    <property type="entry name" value="AMP-binding_C"/>
    <property type="match status" value="1"/>
</dbReference>
<keyword evidence="2" id="KW-0597">Phosphoprotein</keyword>
<dbReference type="SMART" id="SM00823">
    <property type="entry name" value="PKS_PP"/>
    <property type="match status" value="1"/>
</dbReference>
<sequence>MTTTLRSGHQADADQATRFRPVHALIDGWATTTPDAPAVTDSECTVSYRQLRAASGRFAAELRAHGVGRGDVVAVHLPRSARLVVTMLAVARIGAASLLLDRSAPAEWLAGFVDRARPAVLVSDDPVLVSDGLGTEFFDGPVLRPQPSDHVRSPDEADEADDADLGPEDLACLVQTSGTTGVPKLVLVPHRTWSYSAQTQRRLHRIDADERGAWLFPAHTNVSASVVVWPFLAAGAQLLIPSEDLLGAPEELARWMRRNRVTQCFAVAALAEALARLDWPPGELWLMLTGSDRVREWGDRGLPFEVGNWYGANEVNIVTSSILPWSDRITSLTARSADRAGPPPIGRFWPGTRHRVLDADGRPVVGSGIGELWVGGEQLALGYLSARQTAEKFLPDPAGPPGSRIYRTGDLVRIRPEPIADRLADGVPDGVLEHCGRCDEQVKINGMRVEMAEVEQRLLSCPGVLEAAAAAVEDGSGRTQLVGYIVRDRAGTADHSDLREQLAGQLPNHMVPVAFVELPELPRNRGDKIDRRALPVPSLDSVPASDRLERRIAEIWAQALGQDSCGAEDNFFLLGGDSLQASRAAALITAEFGTQVEVRDVLTHPTSREFAGIIRRAEAAA</sequence>
<reference evidence="5 6" key="1">
    <citation type="submission" date="2016-10" db="EMBL/GenBank/DDBJ databases">
        <authorList>
            <person name="de Groot N.N."/>
        </authorList>
    </citation>
    <scope>NUCLEOTIDE SEQUENCE [LARGE SCALE GENOMIC DNA]</scope>
    <source>
        <strain evidence="5 6">DSM 21800</strain>
    </source>
</reference>
<dbReference type="Proteomes" id="UP000199103">
    <property type="component" value="Chromosome I"/>
</dbReference>
<dbReference type="SUPFAM" id="SSF56801">
    <property type="entry name" value="Acetyl-CoA synthetase-like"/>
    <property type="match status" value="1"/>
</dbReference>
<dbReference type="RefSeq" id="WP_091526596.1">
    <property type="nucleotide sequence ID" value="NZ_LT629772.1"/>
</dbReference>
<dbReference type="GO" id="GO:0044550">
    <property type="term" value="P:secondary metabolite biosynthetic process"/>
    <property type="evidence" value="ECO:0007669"/>
    <property type="project" value="TreeGrafter"/>
</dbReference>
<keyword evidence="1" id="KW-0596">Phosphopantetheine</keyword>
<dbReference type="Gene3D" id="1.10.1200.10">
    <property type="entry name" value="ACP-like"/>
    <property type="match status" value="1"/>
</dbReference>
<evidence type="ECO:0000256" key="2">
    <source>
        <dbReference type="ARBA" id="ARBA00022553"/>
    </source>
</evidence>
<dbReference type="InterPro" id="IPR009081">
    <property type="entry name" value="PP-bd_ACP"/>
</dbReference>
<name>A0A1H1VSS4_9ACTN</name>
<proteinExistence type="predicted"/>
<dbReference type="AlphaFoldDB" id="A0A1H1VSS4"/>
<feature type="region of interest" description="Disordered" evidence="3">
    <location>
        <begin position="139"/>
        <end position="164"/>
    </location>
</feature>
<dbReference type="PROSITE" id="PS50075">
    <property type="entry name" value="CARRIER"/>
    <property type="match status" value="1"/>
</dbReference>
<evidence type="ECO:0000259" key="4">
    <source>
        <dbReference type="PROSITE" id="PS50075"/>
    </source>
</evidence>
<dbReference type="Pfam" id="PF00550">
    <property type="entry name" value="PP-binding"/>
    <property type="match status" value="1"/>
</dbReference>
<dbReference type="STRING" id="630515.SAMN04489812_3342"/>
<organism evidence="5 6">
    <name type="scientific">Microlunatus soli</name>
    <dbReference type="NCBI Taxonomy" id="630515"/>
    <lineage>
        <taxon>Bacteria</taxon>
        <taxon>Bacillati</taxon>
        <taxon>Actinomycetota</taxon>
        <taxon>Actinomycetes</taxon>
        <taxon>Propionibacteriales</taxon>
        <taxon>Propionibacteriaceae</taxon>
        <taxon>Microlunatus</taxon>
    </lineage>
</organism>
<evidence type="ECO:0000256" key="3">
    <source>
        <dbReference type="SAM" id="MobiDB-lite"/>
    </source>
</evidence>
<dbReference type="InterPro" id="IPR020806">
    <property type="entry name" value="PKS_PP-bd"/>
</dbReference>
<dbReference type="Pfam" id="PF00501">
    <property type="entry name" value="AMP-binding"/>
    <property type="match status" value="1"/>
</dbReference>
<dbReference type="InterPro" id="IPR042099">
    <property type="entry name" value="ANL_N_sf"/>
</dbReference>
<evidence type="ECO:0000256" key="1">
    <source>
        <dbReference type="ARBA" id="ARBA00022450"/>
    </source>
</evidence>
<dbReference type="Gene3D" id="3.30.300.30">
    <property type="match status" value="1"/>
</dbReference>
<dbReference type="PANTHER" id="PTHR45527:SF1">
    <property type="entry name" value="FATTY ACID SYNTHASE"/>
    <property type="match status" value="1"/>
</dbReference>
<dbReference type="PANTHER" id="PTHR45527">
    <property type="entry name" value="NONRIBOSOMAL PEPTIDE SYNTHETASE"/>
    <property type="match status" value="1"/>
</dbReference>
<dbReference type="InterPro" id="IPR036736">
    <property type="entry name" value="ACP-like_sf"/>
</dbReference>
<keyword evidence="6" id="KW-1185">Reference proteome</keyword>
<dbReference type="InterPro" id="IPR000873">
    <property type="entry name" value="AMP-dep_synth/lig_dom"/>
</dbReference>
<dbReference type="SUPFAM" id="SSF47336">
    <property type="entry name" value="ACP-like"/>
    <property type="match status" value="1"/>
</dbReference>
<dbReference type="Gene3D" id="3.40.50.12780">
    <property type="entry name" value="N-terminal domain of ligase-like"/>
    <property type="match status" value="1"/>
</dbReference>
<dbReference type="InterPro" id="IPR045851">
    <property type="entry name" value="AMP-bd_C_sf"/>
</dbReference>
<accession>A0A1H1VSS4</accession>